<dbReference type="PANTHER" id="PTHR13275:SF4">
    <property type="entry name" value="VACUOLAR PROTEIN SORTING-ASSOCIATED PROTEIN 72 HOMOLOG"/>
    <property type="match status" value="1"/>
</dbReference>
<proteinExistence type="predicted"/>
<feature type="region of interest" description="Disordered" evidence="1">
    <location>
        <begin position="75"/>
        <end position="485"/>
    </location>
</feature>
<evidence type="ECO:0000256" key="1">
    <source>
        <dbReference type="SAM" id="MobiDB-lite"/>
    </source>
</evidence>
<gene>
    <name evidence="2" type="ORF">HO133_007770</name>
</gene>
<evidence type="ECO:0000313" key="2">
    <source>
        <dbReference type="EMBL" id="KAF6228042.1"/>
    </source>
</evidence>
<dbReference type="EMBL" id="JACCJB010000004">
    <property type="protein sequence ID" value="KAF6228042.1"/>
    <property type="molecule type" value="Genomic_DNA"/>
</dbReference>
<feature type="compositionally biased region" description="Basic and acidic residues" evidence="1">
    <location>
        <begin position="322"/>
        <end position="332"/>
    </location>
</feature>
<dbReference type="RefSeq" id="XP_037155976.1">
    <property type="nucleotide sequence ID" value="XM_037298640.1"/>
</dbReference>
<feature type="compositionally biased region" description="Polar residues" evidence="1">
    <location>
        <begin position="421"/>
        <end position="431"/>
    </location>
</feature>
<dbReference type="GO" id="GO:0005634">
    <property type="term" value="C:nucleus"/>
    <property type="evidence" value="ECO:0007669"/>
    <property type="project" value="TreeGrafter"/>
</dbReference>
<dbReference type="Proteomes" id="UP000593566">
    <property type="component" value="Unassembled WGS sequence"/>
</dbReference>
<name>A0A8H6CR42_9LECA</name>
<reference evidence="2 3" key="1">
    <citation type="journal article" date="2020" name="Genomics">
        <title>Complete, high-quality genomes from long-read metagenomic sequencing of two wolf lichen thalli reveals enigmatic genome architecture.</title>
        <authorList>
            <person name="McKenzie S.K."/>
            <person name="Walston R.F."/>
            <person name="Allen J.L."/>
        </authorList>
    </citation>
    <scope>NUCLEOTIDE SEQUENCE [LARGE SCALE GENOMIC DNA]</scope>
    <source>
        <strain evidence="2">WasteWater1</strain>
    </source>
</reference>
<dbReference type="AlphaFoldDB" id="A0A8H6CR42"/>
<organism evidence="2 3">
    <name type="scientific">Letharia lupina</name>
    <dbReference type="NCBI Taxonomy" id="560253"/>
    <lineage>
        <taxon>Eukaryota</taxon>
        <taxon>Fungi</taxon>
        <taxon>Dikarya</taxon>
        <taxon>Ascomycota</taxon>
        <taxon>Pezizomycotina</taxon>
        <taxon>Lecanoromycetes</taxon>
        <taxon>OSLEUM clade</taxon>
        <taxon>Lecanoromycetidae</taxon>
        <taxon>Lecanorales</taxon>
        <taxon>Lecanorineae</taxon>
        <taxon>Parmeliaceae</taxon>
        <taxon>Letharia</taxon>
    </lineage>
</organism>
<feature type="compositionally biased region" description="Basic and acidic residues" evidence="1">
    <location>
        <begin position="351"/>
        <end position="366"/>
    </location>
</feature>
<evidence type="ECO:0000313" key="3">
    <source>
        <dbReference type="Proteomes" id="UP000593566"/>
    </source>
</evidence>
<feature type="region of interest" description="Disordered" evidence="1">
    <location>
        <begin position="731"/>
        <end position="750"/>
    </location>
</feature>
<keyword evidence="3" id="KW-1185">Reference proteome</keyword>
<dbReference type="PANTHER" id="PTHR13275">
    <property type="entry name" value="YL-1 PROTEIN TRANSCRIPTION FACTOR-LIKE 1"/>
    <property type="match status" value="1"/>
</dbReference>
<feature type="compositionally biased region" description="Polar residues" evidence="1">
    <location>
        <begin position="190"/>
        <end position="206"/>
    </location>
</feature>
<comment type="caution">
    <text evidence="2">The sequence shown here is derived from an EMBL/GenBank/DDBJ whole genome shotgun (WGS) entry which is preliminary data.</text>
</comment>
<dbReference type="GeneID" id="59336167"/>
<feature type="compositionally biased region" description="Polar residues" evidence="1">
    <location>
        <begin position="295"/>
        <end position="307"/>
    </location>
</feature>
<feature type="compositionally biased region" description="Acidic residues" evidence="1">
    <location>
        <begin position="435"/>
        <end position="485"/>
    </location>
</feature>
<accession>A0A8H6CR42</accession>
<feature type="compositionally biased region" description="Polar residues" evidence="1">
    <location>
        <begin position="341"/>
        <end position="350"/>
    </location>
</feature>
<protein>
    <submittedName>
        <fullName evidence="2">Uncharacterized protein</fullName>
    </submittedName>
</protein>
<feature type="compositionally biased region" description="Basic residues" evidence="1">
    <location>
        <begin position="153"/>
        <end position="164"/>
    </location>
</feature>
<sequence>MEFQKSILGRLFGRSKQFASNDVPQVQEEVDDVEPPMDEPTILEPFIVSPTTAKEIMLDLPDQSAEDAVSIVNDLALNDVSKSSPKPAVPGKRKRQEADVVDGSPKKRVARGNGSNRTRDEPPTASTNEITGHGGRSNRASSEVEQVAPGKLPRPKKEQRKRHMVQIYPAVQKSGDMWDPAPSPKKQVEKSTQPLTTTTRNPQSPEATPRPRGRPPGARLSSIKEPKTTKKSHHRPTQGIKVKLWRKGRPEGYVSPEVETPGVHKIPIESLRRKAGPKAGSKASRSKPSDKHTNRAPTFKSTRSTAAANGHKDAILNANIDLTKKPERDARRAAKQRRSLEQASVSTLSRTRVDSLDGAETREIARSARHGGKTARAEAQKASDGGQEDLVSDSEFSGGEDGEGTGAEEDEGKELEDAVASNDQMSSQTGGEQEKPDEDDSDEDDSDEDDSDEDDSDEVDSDEVDSDSEDPSEVQENEEADQADEDHYELFGQERAWKTVLEGAGSVCGAKLLLNRMPKLLTDTVKALVNDVREARGLYEQLLPFREIDHGPLDGIHLQLRERLDAIENRIRSLSEKNAATKGPEMIRDIYARAIPAMVFLLQSALTSRIYHSDEPCDLETLNGNVRGLKEIVRLQYMTVLLCERAKRWKSKPVPTSRPIIKPITQKIYPYLRVIREAFAQKLSEQERKRKLKQNDVDSRKKQNELVQLAQQVKQEAARRNEILHRRIRESREQEDERRRNEKRTLKQIREDEVHAKRRARQVNGHVESSALWSNAEDLELYFQLEKGYSGKLTTEERYLNILNAPLLQNKLPQHIRERALYFKPTLLEERGAVEWISSIE</sequence>
<feature type="compositionally biased region" description="Acidic residues" evidence="1">
    <location>
        <begin position="386"/>
        <end position="414"/>
    </location>
</feature>